<evidence type="ECO:0000256" key="3">
    <source>
        <dbReference type="ARBA" id="ARBA00022695"/>
    </source>
</evidence>
<dbReference type="PANTHER" id="PTHR34388">
    <property type="entry name" value="DNA POLYMERASE III SUBUNIT DELTA"/>
    <property type="match status" value="1"/>
</dbReference>
<evidence type="ECO:0000256" key="2">
    <source>
        <dbReference type="ARBA" id="ARBA00022679"/>
    </source>
</evidence>
<dbReference type="GO" id="GO:0009360">
    <property type="term" value="C:DNA polymerase III complex"/>
    <property type="evidence" value="ECO:0007669"/>
    <property type="project" value="TreeGrafter"/>
</dbReference>
<comment type="catalytic activity">
    <reaction evidence="7">
        <text>DNA(n) + a 2'-deoxyribonucleoside 5'-triphosphate = DNA(n+1) + diphosphate</text>
        <dbReference type="Rhea" id="RHEA:22508"/>
        <dbReference type="Rhea" id="RHEA-COMP:17339"/>
        <dbReference type="Rhea" id="RHEA-COMP:17340"/>
        <dbReference type="ChEBI" id="CHEBI:33019"/>
        <dbReference type="ChEBI" id="CHEBI:61560"/>
        <dbReference type="ChEBI" id="CHEBI:173112"/>
        <dbReference type="EC" id="2.7.7.7"/>
    </reaction>
</comment>
<dbReference type="Proteomes" id="UP001431656">
    <property type="component" value="Chromosome"/>
</dbReference>
<sequence>MAQSSVFGSTLLVQGAEPLLAERAVAARVAQARREHPDAELTEVNAAELADGRFADLIGGSLFASWVIVVVNDLASLPEQALPLVRQSALEPYPELCLVLVHGGGLKGKALIDALKKAKVTRIAADPVKAWELPKFVAAEAKSLRMGMDVQAAQDLIDAVGTDLRSLAGALRQLASDYQGEQLSATMVRRYFDGRAEVTSFAVADDALAGRPGPALEKLRWALSTGVAPVLVTSALAGSLRGLGKYLELRSARMPDNDLARQVGVPPWKLKDLSRLSRDWSSQAVSIAIRAVARADEQVKGAAADPGFALEQLLRTVDQARQAGRAR</sequence>
<dbReference type="InterPro" id="IPR005790">
    <property type="entry name" value="DNA_polIII_delta"/>
</dbReference>
<evidence type="ECO:0000256" key="7">
    <source>
        <dbReference type="ARBA" id="ARBA00049244"/>
    </source>
</evidence>
<keyword evidence="5" id="KW-0239">DNA-directed DNA polymerase</keyword>
<evidence type="ECO:0000256" key="1">
    <source>
        <dbReference type="ARBA" id="ARBA00012417"/>
    </source>
</evidence>
<dbReference type="Pfam" id="PF21694">
    <property type="entry name" value="DNA_pol3_delta_C"/>
    <property type="match status" value="1"/>
</dbReference>
<dbReference type="GO" id="GO:0006261">
    <property type="term" value="P:DNA-templated DNA replication"/>
    <property type="evidence" value="ECO:0007669"/>
    <property type="project" value="TreeGrafter"/>
</dbReference>
<evidence type="ECO:0000259" key="8">
    <source>
        <dbReference type="Pfam" id="PF21694"/>
    </source>
</evidence>
<protein>
    <recommendedName>
        <fullName evidence="1">DNA-directed DNA polymerase</fullName>
        <ecNumber evidence="1">2.7.7.7</ecNumber>
    </recommendedName>
</protein>
<name>A0AAN0KBB7_9ACTN</name>
<organism evidence="9 10">
    <name type="scientific">Brooklawnia propionicigenes</name>
    <dbReference type="NCBI Taxonomy" id="3041175"/>
    <lineage>
        <taxon>Bacteria</taxon>
        <taxon>Bacillati</taxon>
        <taxon>Actinomycetota</taxon>
        <taxon>Actinomycetes</taxon>
        <taxon>Propionibacteriales</taxon>
        <taxon>Propionibacteriaceae</taxon>
        <taxon>Brooklawnia</taxon>
    </lineage>
</organism>
<reference evidence="9" key="1">
    <citation type="journal article" date="2024" name="Int. J. Syst. Evol. Microbiol.">
        <title>Brooklawnia propionicigenes sp. nov., a facultatively anaerobic, propionate-producing bacterium isolated from a methanogenic reactor treating waste from cattle farms.</title>
        <authorList>
            <person name="Akita Y."/>
            <person name="Ueki A."/>
            <person name="Tonouchi A."/>
            <person name="Sugawara Y."/>
            <person name="Honma S."/>
            <person name="Kaku N."/>
            <person name="Ueki K."/>
        </authorList>
    </citation>
    <scope>NUCLEOTIDE SEQUENCE</scope>
    <source>
        <strain evidence="9">SH051</strain>
    </source>
</reference>
<dbReference type="NCBIfam" id="TIGR01128">
    <property type="entry name" value="holA"/>
    <property type="match status" value="1"/>
</dbReference>
<comment type="similarity">
    <text evidence="6">Belongs to the DNA polymerase HolA subunit family.</text>
</comment>
<dbReference type="KEGG" id="broo:brsh051_25730"/>
<keyword evidence="4" id="KW-0235">DNA replication</keyword>
<keyword evidence="2" id="KW-0808">Transferase</keyword>
<dbReference type="InterPro" id="IPR008921">
    <property type="entry name" value="DNA_pol3_clamp-load_cplx_C"/>
</dbReference>
<keyword evidence="3" id="KW-0548">Nucleotidyltransferase</keyword>
<evidence type="ECO:0000313" key="9">
    <source>
        <dbReference type="EMBL" id="BEH03292.1"/>
    </source>
</evidence>
<gene>
    <name evidence="9" type="primary">holA</name>
    <name evidence="9" type="ORF">brsh051_25730</name>
</gene>
<dbReference type="SUPFAM" id="SSF48019">
    <property type="entry name" value="post-AAA+ oligomerization domain-like"/>
    <property type="match status" value="1"/>
</dbReference>
<proteinExistence type="inferred from homology"/>
<dbReference type="PANTHER" id="PTHR34388:SF1">
    <property type="entry name" value="DNA POLYMERASE III SUBUNIT DELTA"/>
    <property type="match status" value="1"/>
</dbReference>
<dbReference type="InterPro" id="IPR048466">
    <property type="entry name" value="DNA_pol3_delta-like_C"/>
</dbReference>
<dbReference type="AlphaFoldDB" id="A0AAN0KBB7"/>
<evidence type="ECO:0000256" key="4">
    <source>
        <dbReference type="ARBA" id="ARBA00022705"/>
    </source>
</evidence>
<accession>A0AAN0KBB7</accession>
<evidence type="ECO:0000256" key="5">
    <source>
        <dbReference type="ARBA" id="ARBA00022932"/>
    </source>
</evidence>
<dbReference type="Gene3D" id="1.20.272.10">
    <property type="match status" value="1"/>
</dbReference>
<dbReference type="GO" id="GO:0003677">
    <property type="term" value="F:DNA binding"/>
    <property type="evidence" value="ECO:0007669"/>
    <property type="project" value="InterPro"/>
</dbReference>
<evidence type="ECO:0000256" key="6">
    <source>
        <dbReference type="ARBA" id="ARBA00034754"/>
    </source>
</evidence>
<dbReference type="EC" id="2.7.7.7" evidence="1"/>
<feature type="domain" description="DNA polymerase III delta subunit-like C-terminal" evidence="8">
    <location>
        <begin position="200"/>
        <end position="314"/>
    </location>
</feature>
<dbReference type="EMBL" id="AP028056">
    <property type="protein sequence ID" value="BEH03292.1"/>
    <property type="molecule type" value="Genomic_DNA"/>
</dbReference>
<dbReference type="GO" id="GO:0003887">
    <property type="term" value="F:DNA-directed DNA polymerase activity"/>
    <property type="evidence" value="ECO:0007669"/>
    <property type="project" value="UniProtKB-KW"/>
</dbReference>
<keyword evidence="10" id="KW-1185">Reference proteome</keyword>
<evidence type="ECO:0000313" key="10">
    <source>
        <dbReference type="Proteomes" id="UP001431656"/>
    </source>
</evidence>